<protein>
    <recommendedName>
        <fullName evidence="3">Probable allantoicase</fullName>
        <ecNumber evidence="3">3.5.3.4</ecNumber>
    </recommendedName>
    <alternativeName>
        <fullName evidence="3">Allantoate amidinohydrolase</fullName>
    </alternativeName>
</protein>
<dbReference type="GO" id="GO:0006144">
    <property type="term" value="P:purine nucleobase metabolic process"/>
    <property type="evidence" value="ECO:0007669"/>
    <property type="project" value="UniProtKB-KW"/>
</dbReference>
<dbReference type="RefSeq" id="WP_094058575.1">
    <property type="nucleotide sequence ID" value="NZ_CP022530.1"/>
</dbReference>
<dbReference type="PANTHER" id="PTHR12045:SF3">
    <property type="entry name" value="INACTIVE ALLANTOICASE-RELATED"/>
    <property type="match status" value="1"/>
</dbReference>
<dbReference type="SUPFAM" id="SSF49785">
    <property type="entry name" value="Galactose-binding domain-like"/>
    <property type="match status" value="2"/>
</dbReference>
<evidence type="ECO:0000259" key="4">
    <source>
        <dbReference type="Pfam" id="PF03561"/>
    </source>
</evidence>
<comment type="catalytic activity">
    <reaction evidence="3">
        <text>allantoate + H2O = (S)-ureidoglycolate + urea</text>
        <dbReference type="Rhea" id="RHEA:11016"/>
        <dbReference type="ChEBI" id="CHEBI:15377"/>
        <dbReference type="ChEBI" id="CHEBI:16199"/>
        <dbReference type="ChEBI" id="CHEBI:17536"/>
        <dbReference type="ChEBI" id="CHEBI:57296"/>
        <dbReference type="EC" id="3.5.3.4"/>
    </reaction>
</comment>
<keyword evidence="6" id="KW-1185">Reference proteome</keyword>
<dbReference type="UniPathway" id="UPA00395">
    <property type="reaction ID" value="UER00654"/>
</dbReference>
<dbReference type="Gene3D" id="2.60.120.260">
    <property type="entry name" value="Galactose-binding domain-like"/>
    <property type="match status" value="2"/>
</dbReference>
<dbReference type="InterPro" id="IPR015908">
    <property type="entry name" value="Allantoicase_dom"/>
</dbReference>
<organism evidence="5 6">
    <name type="scientific">Bacterioplanes sanyensis</name>
    <dbReference type="NCBI Taxonomy" id="1249553"/>
    <lineage>
        <taxon>Bacteria</taxon>
        <taxon>Pseudomonadati</taxon>
        <taxon>Pseudomonadota</taxon>
        <taxon>Gammaproteobacteria</taxon>
        <taxon>Oceanospirillales</taxon>
        <taxon>Oceanospirillaceae</taxon>
        <taxon>Bacterioplanes</taxon>
    </lineage>
</organism>
<gene>
    <name evidence="3 5" type="primary">alc</name>
    <name evidence="5" type="ORF">CHH28_01055</name>
</gene>
<dbReference type="EC" id="3.5.3.4" evidence="3"/>
<feature type="domain" description="Allantoicase" evidence="4">
    <location>
        <begin position="197"/>
        <end position="336"/>
    </location>
</feature>
<reference evidence="5 6" key="1">
    <citation type="submission" date="2017-07" db="EMBL/GenBank/DDBJ databases">
        <title>Annotated genome sequence of Bacterioplanes sanyensis isolated from Red Sea.</title>
        <authorList>
            <person name="Rehman Z.U."/>
        </authorList>
    </citation>
    <scope>NUCLEOTIDE SEQUENCE [LARGE SCALE GENOMIC DNA]</scope>
    <source>
        <strain evidence="5 6">NV9</strain>
    </source>
</reference>
<evidence type="ECO:0000313" key="6">
    <source>
        <dbReference type="Proteomes" id="UP000202440"/>
    </source>
</evidence>
<evidence type="ECO:0000313" key="5">
    <source>
        <dbReference type="EMBL" id="ASP37357.1"/>
    </source>
</evidence>
<dbReference type="OrthoDB" id="2078334at2"/>
<feature type="domain" description="Allantoicase" evidence="4">
    <location>
        <begin position="22"/>
        <end position="176"/>
    </location>
</feature>
<name>A0A222FE38_9GAMM</name>
<dbReference type="InterPro" id="IPR005164">
    <property type="entry name" value="Allantoicase"/>
</dbReference>
<dbReference type="Pfam" id="PF03561">
    <property type="entry name" value="Allantoicase"/>
    <property type="match status" value="2"/>
</dbReference>
<dbReference type="InterPro" id="IPR008979">
    <property type="entry name" value="Galactose-bd-like_sf"/>
</dbReference>
<comment type="pathway">
    <text evidence="3">Nitrogen metabolism; (S)-allantoin degradation; (S)-ureidoglycolate from allantoate (aminidohydrolase route): step 1/1.</text>
</comment>
<dbReference type="AlphaFoldDB" id="A0A222FE38"/>
<dbReference type="EMBL" id="CP022530">
    <property type="protein sequence ID" value="ASP37357.1"/>
    <property type="molecule type" value="Genomic_DNA"/>
</dbReference>
<dbReference type="NCBIfam" id="TIGR02961">
    <property type="entry name" value="allantoicase"/>
    <property type="match status" value="1"/>
</dbReference>
<dbReference type="GO" id="GO:0000256">
    <property type="term" value="P:allantoin catabolic process"/>
    <property type="evidence" value="ECO:0007669"/>
    <property type="project" value="UniProtKB-UniRule"/>
</dbReference>
<dbReference type="GO" id="GO:0004037">
    <property type="term" value="F:allantoicase activity"/>
    <property type="evidence" value="ECO:0007669"/>
    <property type="project" value="UniProtKB-UniRule"/>
</dbReference>
<dbReference type="HAMAP" id="MF_00813">
    <property type="entry name" value="Allantoicase"/>
    <property type="match status" value="1"/>
</dbReference>
<dbReference type="KEGG" id="bsan:CHH28_01055"/>
<comment type="similarity">
    <text evidence="1 3">Belongs to the allantoicase family.</text>
</comment>
<evidence type="ECO:0000256" key="3">
    <source>
        <dbReference type="HAMAP-Rule" id="MF_00813"/>
    </source>
</evidence>
<keyword evidence="2 3" id="KW-0659">Purine metabolism</keyword>
<dbReference type="PANTHER" id="PTHR12045">
    <property type="entry name" value="ALLANTOICASE"/>
    <property type="match status" value="1"/>
</dbReference>
<evidence type="ECO:0000256" key="2">
    <source>
        <dbReference type="ARBA" id="ARBA00022631"/>
    </source>
</evidence>
<dbReference type="Proteomes" id="UP000202440">
    <property type="component" value="Chromosome"/>
</dbReference>
<keyword evidence="3" id="KW-0378">Hydrolase</keyword>
<accession>A0A222FE38</accession>
<dbReference type="PIRSF" id="PIRSF016516">
    <property type="entry name" value="Allantoicase"/>
    <property type="match status" value="1"/>
</dbReference>
<sequence>MATAVKQHPYQQWVDLANRRLGGQVLSCNDDFFAEMENLVKASEPVFITDKYTDRGKWMDGWESRRKRLKTLPNGELEDGFDWAVIKLGAQGRLRGFNVCTRFFAGNAPQQVKIEGCLSRQAPDDSTSWQTLVERQDVQPDSDNYVDCDNDGVYSHLRVTMFPDGGIARLRAYGQAEMDSDWRLPGEPIDLAYVKNGARPLECSDMFFSDMGNLIMPGRGVNMGDGWETKRRRGGRDSDWMIIKLACRGNVAKVLVDTAHFKGNFPDGFALFGIDSAQSEPDEQADWQPIITRQPLTADAEHFYREEVLTAQQCFTHIKVVMYPDGGISRLRVFGYPDQELQA</sequence>
<evidence type="ECO:0000256" key="1">
    <source>
        <dbReference type="ARBA" id="ARBA00009242"/>
    </source>
</evidence>
<proteinExistence type="inferred from homology"/>